<dbReference type="InterPro" id="IPR000073">
    <property type="entry name" value="AB_hydrolase_1"/>
</dbReference>
<dbReference type="Proteomes" id="UP000237144">
    <property type="component" value="Unassembled WGS sequence"/>
</dbReference>
<dbReference type="EMBL" id="PJQD01000122">
    <property type="protein sequence ID" value="POY70362.1"/>
    <property type="molecule type" value="Genomic_DNA"/>
</dbReference>
<comment type="similarity">
    <text evidence="2">Belongs to the AB hydrolase superfamily. Epoxide hydrolase family.</text>
</comment>
<dbReference type="InterPro" id="IPR000639">
    <property type="entry name" value="Epox_hydrolase-like"/>
</dbReference>
<dbReference type="PANTHER" id="PTHR43329">
    <property type="entry name" value="EPOXIDE HYDROLASE"/>
    <property type="match status" value="1"/>
</dbReference>
<dbReference type="Gene3D" id="3.40.50.1820">
    <property type="entry name" value="alpha/beta hydrolase"/>
    <property type="match status" value="1"/>
</dbReference>
<organism evidence="4 5">
    <name type="scientific">Rhodotorula taiwanensis</name>
    <dbReference type="NCBI Taxonomy" id="741276"/>
    <lineage>
        <taxon>Eukaryota</taxon>
        <taxon>Fungi</taxon>
        <taxon>Dikarya</taxon>
        <taxon>Basidiomycota</taxon>
        <taxon>Pucciniomycotina</taxon>
        <taxon>Microbotryomycetes</taxon>
        <taxon>Sporidiobolales</taxon>
        <taxon>Sporidiobolaceae</taxon>
        <taxon>Rhodotorula</taxon>
    </lineage>
</organism>
<dbReference type="GO" id="GO:0016787">
    <property type="term" value="F:hydrolase activity"/>
    <property type="evidence" value="ECO:0007669"/>
    <property type="project" value="UniProtKB-KW"/>
</dbReference>
<dbReference type="STRING" id="741276.A0A2S5B0P8"/>
<dbReference type="Pfam" id="PF00561">
    <property type="entry name" value="Abhydrolase_1"/>
    <property type="match status" value="1"/>
</dbReference>
<evidence type="ECO:0000256" key="2">
    <source>
        <dbReference type="ARBA" id="ARBA00038334"/>
    </source>
</evidence>
<dbReference type="SUPFAM" id="SSF53474">
    <property type="entry name" value="alpha/beta-Hydrolases"/>
    <property type="match status" value="1"/>
</dbReference>
<dbReference type="PRINTS" id="PR00412">
    <property type="entry name" value="EPOXHYDRLASE"/>
</dbReference>
<dbReference type="InterPro" id="IPR029058">
    <property type="entry name" value="AB_hydrolase_fold"/>
</dbReference>
<keyword evidence="1 4" id="KW-0378">Hydrolase</keyword>
<dbReference type="OrthoDB" id="284184at2759"/>
<feature type="domain" description="AB hydrolase-1" evidence="3">
    <location>
        <begin position="42"/>
        <end position="309"/>
    </location>
</feature>
<accession>A0A2S5B0P8</accession>
<proteinExistence type="inferred from homology"/>
<reference evidence="4 5" key="1">
    <citation type="journal article" date="2018" name="Front. Microbiol.">
        <title>Prospects for Fungal Bioremediation of Acidic Radioactive Waste Sites: Characterization and Genome Sequence of Rhodotorula taiwanensis MD1149.</title>
        <authorList>
            <person name="Tkavc R."/>
            <person name="Matrosova V.Y."/>
            <person name="Grichenko O.E."/>
            <person name="Gostincar C."/>
            <person name="Volpe R.P."/>
            <person name="Klimenkova P."/>
            <person name="Gaidamakova E.K."/>
            <person name="Zhou C.E."/>
            <person name="Stewart B.J."/>
            <person name="Lyman M.G."/>
            <person name="Malfatti S.A."/>
            <person name="Rubinfeld B."/>
            <person name="Courtot M."/>
            <person name="Singh J."/>
            <person name="Dalgard C.L."/>
            <person name="Hamilton T."/>
            <person name="Frey K.G."/>
            <person name="Gunde-Cimerman N."/>
            <person name="Dugan L."/>
            <person name="Daly M.J."/>
        </authorList>
    </citation>
    <scope>NUCLEOTIDE SEQUENCE [LARGE SCALE GENOMIC DNA]</scope>
    <source>
        <strain evidence="4 5">MD1149</strain>
    </source>
</reference>
<keyword evidence="5" id="KW-1185">Reference proteome</keyword>
<evidence type="ECO:0000313" key="4">
    <source>
        <dbReference type="EMBL" id="POY70362.1"/>
    </source>
</evidence>
<sequence>MAPVPSDPASFNHRFVTVPSGHRYHLIDQHPEHWRGPIEQAPTILMAHGFPDLWYGWRYQIAAFAKRGFRVLCPSQLGYHETSKPSSPEKYSFKSVAYDMNGLLDVCGVGKVIVFGHDWGGMVAWRFVDYFPHRVICVACVCTPYMPPAKPGVPFTPTEELVRTKLPNFGYQLFFAREDSNVKIEEALEQFLTTNFSPSVRALASEGGKPMPQFPVKVGEMESRMDGIIEAKRRGESRPVPTDPEYHYYLSTFRKHGLYHPLNWYRTRKINHLEEQAARIGPLPAHIPALMIPAEKDPALPPAMANNPAVKKCFSGNLRVLPPIMGADHWVLQASHSLAPAPFHLGRQDVRYCDEVTRLLAEFVDEVLGGKWQPEDAPSKL</sequence>
<protein>
    <submittedName>
        <fullName evidence="4">A/B superfamily hydrolase</fullName>
    </submittedName>
</protein>
<comment type="caution">
    <text evidence="4">The sequence shown here is derived from an EMBL/GenBank/DDBJ whole genome shotgun (WGS) entry which is preliminary data.</text>
</comment>
<evidence type="ECO:0000259" key="3">
    <source>
        <dbReference type="Pfam" id="PF00561"/>
    </source>
</evidence>
<dbReference type="AlphaFoldDB" id="A0A2S5B0P8"/>
<name>A0A2S5B0P8_9BASI</name>
<gene>
    <name evidence="4" type="ORF">BMF94_6642</name>
</gene>
<evidence type="ECO:0000256" key="1">
    <source>
        <dbReference type="ARBA" id="ARBA00022801"/>
    </source>
</evidence>
<evidence type="ECO:0000313" key="5">
    <source>
        <dbReference type="Proteomes" id="UP000237144"/>
    </source>
</evidence>